<dbReference type="Proteomes" id="UP001291623">
    <property type="component" value="Unassembled WGS sequence"/>
</dbReference>
<evidence type="ECO:0000256" key="1">
    <source>
        <dbReference type="ARBA" id="ARBA00007626"/>
    </source>
</evidence>
<name>A0AAE1R7S4_9SOLA</name>
<proteinExistence type="inferred from homology"/>
<dbReference type="InterPro" id="IPR002885">
    <property type="entry name" value="PPR_rpt"/>
</dbReference>
<dbReference type="Pfam" id="PF12854">
    <property type="entry name" value="PPR_1"/>
    <property type="match status" value="1"/>
</dbReference>
<dbReference type="PROSITE" id="PS51375">
    <property type="entry name" value="PPR"/>
    <property type="match status" value="1"/>
</dbReference>
<dbReference type="NCBIfam" id="TIGR00756">
    <property type="entry name" value="PPR"/>
    <property type="match status" value="1"/>
</dbReference>
<dbReference type="AlphaFoldDB" id="A0AAE1R7S4"/>
<dbReference type="InterPro" id="IPR050872">
    <property type="entry name" value="PPR_P_subfamily"/>
</dbReference>
<dbReference type="InterPro" id="IPR011990">
    <property type="entry name" value="TPR-like_helical_dom_sf"/>
</dbReference>
<dbReference type="PANTHER" id="PTHR46128:SF211">
    <property type="entry name" value="PENTACOTRIPEPTIDE-REPEAT REGION OF PRORP DOMAIN-CONTAINING PROTEIN"/>
    <property type="match status" value="1"/>
</dbReference>
<evidence type="ECO:0000256" key="2">
    <source>
        <dbReference type="ARBA" id="ARBA00022737"/>
    </source>
</evidence>
<dbReference type="EMBL" id="JAVYJV010000019">
    <property type="protein sequence ID" value="KAK4345732.1"/>
    <property type="molecule type" value="Genomic_DNA"/>
</dbReference>
<accession>A0AAE1R7S4</accession>
<sequence>MGEVCKAKEALIEMETKETKPNTATYTTLLAGYCKVGNFLKQKRYDERRFKDCHDVPDVYTYTSYVHRECISGKVDAALNLFNEMPIKGLVPDVVSYTTMISVLSKEDILQKFGVPSLSAVNSRQRSQKTGDILPYDILLLPILCHSVDAGGDVYKF</sequence>
<evidence type="ECO:0000256" key="3">
    <source>
        <dbReference type="PROSITE-ProRule" id="PRU00708"/>
    </source>
</evidence>
<comment type="caution">
    <text evidence="4">The sequence shown here is derived from an EMBL/GenBank/DDBJ whole genome shotgun (WGS) entry which is preliminary data.</text>
</comment>
<evidence type="ECO:0000313" key="4">
    <source>
        <dbReference type="EMBL" id="KAK4345732.1"/>
    </source>
</evidence>
<dbReference type="Pfam" id="PF13041">
    <property type="entry name" value="PPR_2"/>
    <property type="match status" value="1"/>
</dbReference>
<comment type="similarity">
    <text evidence="1">Belongs to the PPR family. P subfamily.</text>
</comment>
<keyword evidence="5" id="KW-1185">Reference proteome</keyword>
<dbReference type="PANTHER" id="PTHR46128">
    <property type="entry name" value="MITOCHONDRIAL GROUP I INTRON SPLICING FACTOR CCM1"/>
    <property type="match status" value="1"/>
</dbReference>
<protein>
    <recommendedName>
        <fullName evidence="6">Pentatricopeptide repeat-containing protein</fullName>
    </recommendedName>
</protein>
<organism evidence="4 5">
    <name type="scientific">Anisodus tanguticus</name>
    <dbReference type="NCBI Taxonomy" id="243964"/>
    <lineage>
        <taxon>Eukaryota</taxon>
        <taxon>Viridiplantae</taxon>
        <taxon>Streptophyta</taxon>
        <taxon>Embryophyta</taxon>
        <taxon>Tracheophyta</taxon>
        <taxon>Spermatophyta</taxon>
        <taxon>Magnoliopsida</taxon>
        <taxon>eudicotyledons</taxon>
        <taxon>Gunneridae</taxon>
        <taxon>Pentapetalae</taxon>
        <taxon>asterids</taxon>
        <taxon>lamiids</taxon>
        <taxon>Solanales</taxon>
        <taxon>Solanaceae</taxon>
        <taxon>Solanoideae</taxon>
        <taxon>Hyoscyameae</taxon>
        <taxon>Anisodus</taxon>
    </lineage>
</organism>
<feature type="repeat" description="PPR" evidence="3">
    <location>
        <begin position="58"/>
        <end position="92"/>
    </location>
</feature>
<dbReference type="Gene3D" id="1.25.40.10">
    <property type="entry name" value="Tetratricopeptide repeat domain"/>
    <property type="match status" value="2"/>
</dbReference>
<reference evidence="4" key="1">
    <citation type="submission" date="2023-12" db="EMBL/GenBank/DDBJ databases">
        <title>Genome assembly of Anisodus tanguticus.</title>
        <authorList>
            <person name="Wang Y.-J."/>
        </authorList>
    </citation>
    <scope>NUCLEOTIDE SEQUENCE</scope>
    <source>
        <strain evidence="4">KB-2021</strain>
        <tissue evidence="4">Leaf</tissue>
    </source>
</reference>
<gene>
    <name evidence="4" type="ORF">RND71_035908</name>
</gene>
<evidence type="ECO:0000313" key="5">
    <source>
        <dbReference type="Proteomes" id="UP001291623"/>
    </source>
</evidence>
<keyword evidence="2" id="KW-0677">Repeat</keyword>
<evidence type="ECO:0008006" key="6">
    <source>
        <dbReference type="Google" id="ProtNLM"/>
    </source>
</evidence>